<reference evidence="1" key="1">
    <citation type="submission" date="2020-12" db="EMBL/GenBank/DDBJ databases">
        <authorList>
            <consortium name="Molecular Ecology Group"/>
        </authorList>
    </citation>
    <scope>NUCLEOTIDE SEQUENCE</scope>
    <source>
        <strain evidence="1">TBG_1078</strain>
    </source>
</reference>
<protein>
    <submittedName>
        <fullName evidence="1">(raccoon dog) hypothetical protein</fullName>
    </submittedName>
</protein>
<dbReference type="InterPro" id="IPR008937">
    <property type="entry name" value="Ras-like_GEF"/>
</dbReference>
<dbReference type="SUPFAM" id="SSF48366">
    <property type="entry name" value="Ras GEF"/>
    <property type="match status" value="1"/>
</dbReference>
<dbReference type="EMBL" id="CAJHUB010000650">
    <property type="protein sequence ID" value="CAD7668992.1"/>
    <property type="molecule type" value="Genomic_DNA"/>
</dbReference>
<organism evidence="1 2">
    <name type="scientific">Nyctereutes procyonoides</name>
    <name type="common">Raccoon dog</name>
    <name type="synonym">Canis procyonoides</name>
    <dbReference type="NCBI Taxonomy" id="34880"/>
    <lineage>
        <taxon>Eukaryota</taxon>
        <taxon>Metazoa</taxon>
        <taxon>Chordata</taxon>
        <taxon>Craniata</taxon>
        <taxon>Vertebrata</taxon>
        <taxon>Euteleostomi</taxon>
        <taxon>Mammalia</taxon>
        <taxon>Eutheria</taxon>
        <taxon>Laurasiatheria</taxon>
        <taxon>Carnivora</taxon>
        <taxon>Caniformia</taxon>
        <taxon>Canidae</taxon>
        <taxon>Nyctereutes</taxon>
    </lineage>
</organism>
<dbReference type="Proteomes" id="UP000645828">
    <property type="component" value="Unassembled WGS sequence"/>
</dbReference>
<name>A0A811XYI8_NYCPR</name>
<accession>A0A811XYI8</accession>
<dbReference type="GO" id="GO:0007265">
    <property type="term" value="P:Ras protein signal transduction"/>
    <property type="evidence" value="ECO:0007669"/>
    <property type="project" value="TreeGrafter"/>
</dbReference>
<dbReference type="AlphaFoldDB" id="A0A811XYI8"/>
<proteinExistence type="predicted"/>
<evidence type="ECO:0000313" key="2">
    <source>
        <dbReference type="Proteomes" id="UP000645828"/>
    </source>
</evidence>
<dbReference type="InterPro" id="IPR036964">
    <property type="entry name" value="RASGEF_cat_dom_sf"/>
</dbReference>
<dbReference type="InterPro" id="IPR023578">
    <property type="entry name" value="Ras_GEF_dom_sf"/>
</dbReference>
<comment type="caution">
    <text evidence="1">The sequence shown here is derived from an EMBL/GenBank/DDBJ whole genome shotgun (WGS) entry which is preliminary data.</text>
</comment>
<keyword evidence="2" id="KW-1185">Reference proteome</keyword>
<dbReference type="Gene3D" id="1.10.840.10">
    <property type="entry name" value="Ras guanine-nucleotide exchange factors catalytic domain"/>
    <property type="match status" value="1"/>
</dbReference>
<gene>
    <name evidence="1" type="ORF">NYPRO_LOCUS1786</name>
</gene>
<dbReference type="GO" id="GO:0005085">
    <property type="term" value="F:guanyl-nucleotide exchange factor activity"/>
    <property type="evidence" value="ECO:0007669"/>
    <property type="project" value="InterPro"/>
</dbReference>
<dbReference type="PANTHER" id="PTHR23113">
    <property type="entry name" value="GUANINE NUCLEOTIDE EXCHANGE FACTOR"/>
    <property type="match status" value="1"/>
</dbReference>
<sequence>MSRRMRSFHSLATVDIAARNIRMQVSWHFTASPQLRQPFFRSDPEWGLYSWRQCVCGGRARGTYTPMSYSWPLRASFHHTPTQGVVPFLGTFLTDLFMLDTAMEEYLEGNEVNHRKKNKEYRVLTEILLLQVAADRYHIEPEQPFRAWFQAGTWLSEDESYTLSCQLEPRACPQTGGAGRSHPQA</sequence>
<dbReference type="PANTHER" id="PTHR23113:SF35">
    <property type="entry name" value="RAL GUANINE NUCLEOTIDE DISSOCIATION STIMULATOR"/>
    <property type="match status" value="1"/>
</dbReference>
<dbReference type="GO" id="GO:0005886">
    <property type="term" value="C:plasma membrane"/>
    <property type="evidence" value="ECO:0007669"/>
    <property type="project" value="TreeGrafter"/>
</dbReference>
<evidence type="ECO:0000313" key="1">
    <source>
        <dbReference type="EMBL" id="CAD7668992.1"/>
    </source>
</evidence>